<accession>A0A9D1UPS5</accession>
<dbReference type="EMBL" id="DXGA01000152">
    <property type="protein sequence ID" value="HIW94290.1"/>
    <property type="molecule type" value="Genomic_DNA"/>
</dbReference>
<feature type="region of interest" description="Disordered" evidence="1">
    <location>
        <begin position="65"/>
        <end position="95"/>
    </location>
</feature>
<keyword evidence="2" id="KW-1133">Transmembrane helix</keyword>
<reference evidence="3" key="1">
    <citation type="journal article" date="2021" name="PeerJ">
        <title>Extensive microbial diversity within the chicken gut microbiome revealed by metagenomics and culture.</title>
        <authorList>
            <person name="Gilroy R."/>
            <person name="Ravi A."/>
            <person name="Getino M."/>
            <person name="Pursley I."/>
            <person name="Horton D.L."/>
            <person name="Alikhan N.F."/>
            <person name="Baker D."/>
            <person name="Gharbi K."/>
            <person name="Hall N."/>
            <person name="Watson M."/>
            <person name="Adriaenssens E.M."/>
            <person name="Foster-Nyarko E."/>
            <person name="Jarju S."/>
            <person name="Secka A."/>
            <person name="Antonio M."/>
            <person name="Oren A."/>
            <person name="Chaudhuri R.R."/>
            <person name="La Ragione R."/>
            <person name="Hildebrand F."/>
            <person name="Pallen M.J."/>
        </authorList>
    </citation>
    <scope>NUCLEOTIDE SEQUENCE</scope>
    <source>
        <strain evidence="3">ChiGjej6B6-1540</strain>
    </source>
</reference>
<name>A0A9D1UPS5_9FIRM</name>
<feature type="transmembrane region" description="Helical" evidence="2">
    <location>
        <begin position="39"/>
        <end position="59"/>
    </location>
</feature>
<comment type="caution">
    <text evidence="3">The sequence shown here is derived from an EMBL/GenBank/DDBJ whole genome shotgun (WGS) entry which is preliminary data.</text>
</comment>
<proteinExistence type="predicted"/>
<evidence type="ECO:0000256" key="1">
    <source>
        <dbReference type="SAM" id="MobiDB-lite"/>
    </source>
</evidence>
<sequence length="488" mass="52282">MDLYRQYMDRLKLSAADHQRILDGLVQTKPKGRRILRKLAACLAVVAVAAGVFVLWRSATPGTALVPSQPSPGQSQPASSPPFQTEPAPTPAAEHSRFLVPSLPDGYYFTDEYLDLPDLTGEDCFYICSGYPTADTQISTMTAENLCSVCGGEELADLSPLGWSGFTVSGTFASIPDQGIIWAKISGADGESSFQLSLSPDALPPMEENYDGATSFDRNGVSVTGYRLYEDRNSDGTAEHTYRVSFLCNGLGYYLEVISPDETACQLLTKAFLAQVTSGSRTFSLDNLVPAPSHTITVEDPFDGQPHSSFMLPALSFPQWDDSPTLPPPSASLYLPENTYSLTADGIRFALGNPEEVPWMLNWVGFGVDGTASYDENGQLLSASITGVKNDASFTLLLTPNAVLPEEGGWSEAQYGGVTVATWSQNGSYFAAFPCGEGYAYFSCTGPDAGVCMDLCTRAVSVGSGNDGGFTLFYLSQEISSVQSLQLS</sequence>
<evidence type="ECO:0000256" key="2">
    <source>
        <dbReference type="SAM" id="Phobius"/>
    </source>
</evidence>
<evidence type="ECO:0000313" key="3">
    <source>
        <dbReference type="EMBL" id="HIW94290.1"/>
    </source>
</evidence>
<feature type="compositionally biased region" description="Low complexity" evidence="1">
    <location>
        <begin position="67"/>
        <end position="83"/>
    </location>
</feature>
<keyword evidence="2" id="KW-0472">Membrane</keyword>
<reference evidence="3" key="2">
    <citation type="submission" date="2021-04" db="EMBL/GenBank/DDBJ databases">
        <authorList>
            <person name="Gilroy R."/>
        </authorList>
    </citation>
    <scope>NUCLEOTIDE SEQUENCE</scope>
    <source>
        <strain evidence="3">ChiGjej6B6-1540</strain>
    </source>
</reference>
<organism evidence="3 4">
    <name type="scientific">Candidatus Flavonifractor merdipullorum</name>
    <dbReference type="NCBI Taxonomy" id="2838590"/>
    <lineage>
        <taxon>Bacteria</taxon>
        <taxon>Bacillati</taxon>
        <taxon>Bacillota</taxon>
        <taxon>Clostridia</taxon>
        <taxon>Eubacteriales</taxon>
        <taxon>Oscillospiraceae</taxon>
        <taxon>Flavonifractor</taxon>
    </lineage>
</organism>
<dbReference type="AlphaFoldDB" id="A0A9D1UPS5"/>
<gene>
    <name evidence="3" type="ORF">H9868_07100</name>
</gene>
<evidence type="ECO:0000313" key="4">
    <source>
        <dbReference type="Proteomes" id="UP000824192"/>
    </source>
</evidence>
<keyword evidence="2" id="KW-0812">Transmembrane</keyword>
<protein>
    <recommendedName>
        <fullName evidence="5">DUF4367 domain-containing protein</fullName>
    </recommendedName>
</protein>
<dbReference type="Proteomes" id="UP000824192">
    <property type="component" value="Unassembled WGS sequence"/>
</dbReference>
<evidence type="ECO:0008006" key="5">
    <source>
        <dbReference type="Google" id="ProtNLM"/>
    </source>
</evidence>